<evidence type="ECO:0000256" key="1">
    <source>
        <dbReference type="SAM" id="MobiDB-lite"/>
    </source>
</evidence>
<dbReference type="STRING" id="41067.A0A2I2FBV5"/>
<feature type="compositionally biased region" description="Basic and acidic residues" evidence="1">
    <location>
        <begin position="14"/>
        <end position="23"/>
    </location>
</feature>
<protein>
    <submittedName>
        <fullName evidence="2">Uncharacterized protein</fullName>
    </submittedName>
</protein>
<feature type="compositionally biased region" description="Gly residues" evidence="1">
    <location>
        <begin position="465"/>
        <end position="474"/>
    </location>
</feature>
<proteinExistence type="predicted"/>
<evidence type="ECO:0000313" key="2">
    <source>
        <dbReference type="EMBL" id="PLB38097.1"/>
    </source>
</evidence>
<reference evidence="2 3" key="1">
    <citation type="submission" date="2017-12" db="EMBL/GenBank/DDBJ databases">
        <authorList>
            <consortium name="DOE Joint Genome Institute"/>
            <person name="Haridas S."/>
            <person name="Kjaerbolling I."/>
            <person name="Vesth T.C."/>
            <person name="Frisvad J.C."/>
            <person name="Nybo J.L."/>
            <person name="Theobald S."/>
            <person name="Kuo A."/>
            <person name="Bowyer P."/>
            <person name="Matsuda Y."/>
            <person name="Mondo S."/>
            <person name="Lyhne E.K."/>
            <person name="Kogle M.E."/>
            <person name="Clum A."/>
            <person name="Lipzen A."/>
            <person name="Salamov A."/>
            <person name="Ngan C.Y."/>
            <person name="Daum C."/>
            <person name="Chiniquy J."/>
            <person name="Barry K."/>
            <person name="LaButti K."/>
            <person name="Simmons B.A."/>
            <person name="Magnuson J.K."/>
            <person name="Mortensen U.H."/>
            <person name="Larsen T.O."/>
            <person name="Grigoriev I.V."/>
            <person name="Baker S.E."/>
            <person name="Andersen M.R."/>
            <person name="Nordberg H.P."/>
            <person name="Cantor M.N."/>
            <person name="Hua S.X."/>
        </authorList>
    </citation>
    <scope>NUCLEOTIDE SEQUENCE [LARGE SCALE GENOMIC DNA]</scope>
    <source>
        <strain evidence="2 3">CBS 102.13</strain>
    </source>
</reference>
<evidence type="ECO:0000313" key="3">
    <source>
        <dbReference type="Proteomes" id="UP000234585"/>
    </source>
</evidence>
<dbReference type="GeneID" id="36523603"/>
<name>A0A2I2FBV5_ASPCN</name>
<feature type="compositionally biased region" description="Low complexity" evidence="1">
    <location>
        <begin position="197"/>
        <end position="227"/>
    </location>
</feature>
<feature type="compositionally biased region" description="Gly residues" evidence="1">
    <location>
        <begin position="185"/>
        <end position="196"/>
    </location>
</feature>
<feature type="compositionally biased region" description="Basic and acidic residues" evidence="1">
    <location>
        <begin position="31"/>
        <end position="43"/>
    </location>
</feature>
<feature type="compositionally biased region" description="Low complexity" evidence="1">
    <location>
        <begin position="528"/>
        <end position="542"/>
    </location>
</feature>
<sequence>METANKIWHTAADTFRDDPHTLDNRGTLDSAKQEQHRQQHGEEPISGVPGRGTVTDPYDAGNRDDQPGAVKGQEATVPVHEAQTSLPSSHLQPAYESKKTTLPDRSTTGSSTMGAAGAGAHSGTFTKGGVDSSGGIWVPGEPDFEQRDANLGLSGYGRDAPEPRTGTQTSKAASLGDTDVRASGGPLGTSAGGIGATGATRSGSANAGYVEPASTPATSSATSTSGLPSGGGIQDTDVRGSAGRSAEPVSPSAARSTASTFSPPPRGSGGGDAFANAGMPAKEEEEETLGSRSVSAKEEPSVLRMPSSISDERRSQLHAANANTKDVDPDVLRGPSVSGINEQTKIRFEKEAEKAAKEDSGTSPANIPLASGPGTRERSTMPTAGESERATEEEQKKTSSKGESGLQQQQQQQDQSTSAGRAQSGHQVLDKSEQSEMRTSTTGQSGTSGRQASQAVQDAEQRDSSGGGAAGTGKPGVQQGVSKEALQGPQGPPPKEYEFEKELTSGQGGKGGSKTANLPDSKGTGTGQKAQQAKQEVQQADQTAQNGTKAHMKEKLGKVLHHK</sequence>
<dbReference type="Proteomes" id="UP000234585">
    <property type="component" value="Unassembled WGS sequence"/>
</dbReference>
<feature type="compositionally biased region" description="Basic and acidic residues" evidence="1">
    <location>
        <begin position="344"/>
        <end position="360"/>
    </location>
</feature>
<accession>A0A2I2FBV5</accession>
<dbReference type="RefSeq" id="XP_024672109.1">
    <property type="nucleotide sequence ID" value="XM_024816443.1"/>
</dbReference>
<feature type="compositionally biased region" description="Polar residues" evidence="1">
    <location>
        <begin position="82"/>
        <end position="91"/>
    </location>
</feature>
<feature type="compositionally biased region" description="Basic and acidic residues" evidence="1">
    <location>
        <begin position="386"/>
        <end position="397"/>
    </location>
</feature>
<feature type="compositionally biased region" description="Low complexity" evidence="1">
    <location>
        <begin position="106"/>
        <end position="124"/>
    </location>
</feature>
<organism evidence="2 3">
    <name type="scientific">Aspergillus candidus</name>
    <dbReference type="NCBI Taxonomy" id="41067"/>
    <lineage>
        <taxon>Eukaryota</taxon>
        <taxon>Fungi</taxon>
        <taxon>Dikarya</taxon>
        <taxon>Ascomycota</taxon>
        <taxon>Pezizomycotina</taxon>
        <taxon>Eurotiomycetes</taxon>
        <taxon>Eurotiomycetidae</taxon>
        <taxon>Eurotiales</taxon>
        <taxon>Aspergillaceae</taxon>
        <taxon>Aspergillus</taxon>
        <taxon>Aspergillus subgen. Circumdati</taxon>
    </lineage>
</organism>
<feature type="compositionally biased region" description="Low complexity" evidence="1">
    <location>
        <begin position="438"/>
        <end position="455"/>
    </location>
</feature>
<feature type="compositionally biased region" description="Polar residues" evidence="1">
    <location>
        <begin position="416"/>
        <end position="426"/>
    </location>
</feature>
<dbReference type="EMBL" id="KZ559138">
    <property type="protein sequence ID" value="PLB38097.1"/>
    <property type="molecule type" value="Genomic_DNA"/>
</dbReference>
<dbReference type="OrthoDB" id="5388207at2759"/>
<feature type="region of interest" description="Disordered" evidence="1">
    <location>
        <begin position="1"/>
        <end position="563"/>
    </location>
</feature>
<dbReference type="AlphaFoldDB" id="A0A2I2FBV5"/>
<gene>
    <name evidence="2" type="ORF">BDW47DRAFT_125797</name>
</gene>
<keyword evidence="3" id="KW-1185">Reference proteome</keyword>